<dbReference type="EMBL" id="BQNB010021671">
    <property type="protein sequence ID" value="GJU08824.1"/>
    <property type="molecule type" value="Genomic_DNA"/>
</dbReference>
<organism evidence="1 2">
    <name type="scientific">Tanacetum coccineum</name>
    <dbReference type="NCBI Taxonomy" id="301880"/>
    <lineage>
        <taxon>Eukaryota</taxon>
        <taxon>Viridiplantae</taxon>
        <taxon>Streptophyta</taxon>
        <taxon>Embryophyta</taxon>
        <taxon>Tracheophyta</taxon>
        <taxon>Spermatophyta</taxon>
        <taxon>Magnoliopsida</taxon>
        <taxon>eudicotyledons</taxon>
        <taxon>Gunneridae</taxon>
        <taxon>Pentapetalae</taxon>
        <taxon>asterids</taxon>
        <taxon>campanulids</taxon>
        <taxon>Asterales</taxon>
        <taxon>Asteraceae</taxon>
        <taxon>Asteroideae</taxon>
        <taxon>Anthemideae</taxon>
        <taxon>Anthemidinae</taxon>
        <taxon>Tanacetum</taxon>
    </lineage>
</organism>
<reference evidence="1" key="2">
    <citation type="submission" date="2022-01" db="EMBL/GenBank/DDBJ databases">
        <authorList>
            <person name="Yamashiro T."/>
            <person name="Shiraishi A."/>
            <person name="Satake H."/>
            <person name="Nakayama K."/>
        </authorList>
    </citation>
    <scope>NUCLEOTIDE SEQUENCE</scope>
</reference>
<accession>A0ABQ5J904</accession>
<sequence>MTSQSASQQTVIPHDELLPRDQFLPIKENNFIFCPDAICTKCPVMIEILKGHPIFKALTLGIYVQQFWNTIAYNTTVPPHKFEAMIEDVQVAFTLKQFRRMFDLTSKEEYDDFSPEEELCVDIIRLGYEESLPKARSKNAYHKSGNFIFNQSIVVLPRRVRRYNARVFQCLRIPSRIAFNKNYDMQE</sequence>
<name>A0ABQ5J904_9ASTR</name>
<protein>
    <submittedName>
        <fullName evidence="1">Uncharacterized protein</fullName>
    </submittedName>
</protein>
<gene>
    <name evidence="1" type="ORF">Tco_1125254</name>
</gene>
<comment type="caution">
    <text evidence="1">The sequence shown here is derived from an EMBL/GenBank/DDBJ whole genome shotgun (WGS) entry which is preliminary data.</text>
</comment>
<evidence type="ECO:0000313" key="1">
    <source>
        <dbReference type="EMBL" id="GJU08824.1"/>
    </source>
</evidence>
<proteinExistence type="predicted"/>
<evidence type="ECO:0000313" key="2">
    <source>
        <dbReference type="Proteomes" id="UP001151760"/>
    </source>
</evidence>
<keyword evidence="2" id="KW-1185">Reference proteome</keyword>
<dbReference type="Proteomes" id="UP001151760">
    <property type="component" value="Unassembled WGS sequence"/>
</dbReference>
<reference evidence="1" key="1">
    <citation type="journal article" date="2022" name="Int. J. Mol. Sci.">
        <title>Draft Genome of Tanacetum Coccineum: Genomic Comparison of Closely Related Tanacetum-Family Plants.</title>
        <authorList>
            <person name="Yamashiro T."/>
            <person name="Shiraishi A."/>
            <person name="Nakayama K."/>
            <person name="Satake H."/>
        </authorList>
    </citation>
    <scope>NUCLEOTIDE SEQUENCE</scope>
</reference>